<reference evidence="10 11" key="1">
    <citation type="submission" date="2020-03" db="EMBL/GenBank/DDBJ databases">
        <title>Metagenomic, metatranscriptomic, and metabolomic analyses revealed the key microbes and metabolic features during the fermentation of ganjang, Korean traditional soy sauce.</title>
        <authorList>
            <person name="Chun B.H."/>
            <person name="Jeon C.O."/>
        </authorList>
    </citation>
    <scope>NUCLEOTIDE SEQUENCE [LARGE SCALE GENOMIC DNA]</scope>
    <source>
        <strain evidence="10 11">KG14</strain>
    </source>
</reference>
<feature type="binding site" evidence="8">
    <location>
        <position position="94"/>
    </location>
    <ligand>
        <name>Mg(2+)</name>
        <dbReference type="ChEBI" id="CHEBI:18420"/>
        <label>1</label>
        <note>catalytic</note>
    </ligand>
</feature>
<keyword evidence="6" id="KW-0889">Transcription antitermination</keyword>
<dbReference type="PROSITE" id="PS00630">
    <property type="entry name" value="IMP_2"/>
    <property type="match status" value="1"/>
</dbReference>
<keyword evidence="6" id="KW-0804">Transcription</keyword>
<dbReference type="GO" id="GO:0008934">
    <property type="term" value="F:inositol monophosphate 1-phosphatase activity"/>
    <property type="evidence" value="ECO:0007669"/>
    <property type="project" value="InterPro"/>
</dbReference>
<dbReference type="AlphaFoldDB" id="A0A851HKC9"/>
<dbReference type="Proteomes" id="UP000536442">
    <property type="component" value="Unassembled WGS sequence"/>
</dbReference>
<evidence type="ECO:0000256" key="4">
    <source>
        <dbReference type="ARBA" id="ARBA00022723"/>
    </source>
</evidence>
<evidence type="ECO:0000313" key="11">
    <source>
        <dbReference type="Proteomes" id="UP000536442"/>
    </source>
</evidence>
<dbReference type="PANTHER" id="PTHR20854">
    <property type="entry name" value="INOSITOL MONOPHOSPHATASE"/>
    <property type="match status" value="1"/>
</dbReference>
<comment type="cofactor">
    <cofactor evidence="2 8 9">
        <name>Mg(2+)</name>
        <dbReference type="ChEBI" id="CHEBI:18420"/>
    </cofactor>
</comment>
<evidence type="ECO:0000256" key="5">
    <source>
        <dbReference type="ARBA" id="ARBA00022801"/>
    </source>
</evidence>
<feature type="binding site" evidence="8">
    <location>
        <position position="92"/>
    </location>
    <ligand>
        <name>Mg(2+)</name>
        <dbReference type="ChEBI" id="CHEBI:18420"/>
        <label>1</label>
        <note>catalytic</note>
    </ligand>
</feature>
<dbReference type="GO" id="GO:0007165">
    <property type="term" value="P:signal transduction"/>
    <property type="evidence" value="ECO:0007669"/>
    <property type="project" value="TreeGrafter"/>
</dbReference>
<organism evidence="10 11">
    <name type="scientific">Marinobacter adhaerens</name>
    <dbReference type="NCBI Taxonomy" id="1033846"/>
    <lineage>
        <taxon>Bacteria</taxon>
        <taxon>Pseudomonadati</taxon>
        <taxon>Pseudomonadota</taxon>
        <taxon>Gammaproteobacteria</taxon>
        <taxon>Pseudomonadales</taxon>
        <taxon>Marinobacteraceae</taxon>
        <taxon>Marinobacter</taxon>
    </lineage>
</organism>
<dbReference type="SUPFAM" id="SSF56655">
    <property type="entry name" value="Carbohydrate phosphatase"/>
    <property type="match status" value="1"/>
</dbReference>
<dbReference type="Pfam" id="PF00459">
    <property type="entry name" value="Inositol_P"/>
    <property type="match status" value="1"/>
</dbReference>
<keyword evidence="6" id="KW-0805">Transcription regulation</keyword>
<dbReference type="InterPro" id="IPR000760">
    <property type="entry name" value="Inositol_monophosphatase-like"/>
</dbReference>
<sequence>MSESVYLQDISDFAEALAREAGVLVRRERDTNTLRTDYKQQTELVTHADIMADDFITSSIRKRFPNHRILSEEALPDLSQAENLSTPLWIIDPIDGTVNYAYGHPQVAVSIAYAENGRVQAGVVHAPFVEETFRATRGEGATLNDRPIRHSGATALRQSLFATGFPYTKDNLEPLVKRLEAMIHQCRDLRRIGSAALDICWVACGRLDIYYENVSPWDFAAARLIALEAGATAGHFSEVPEGYPADLWGRDILIAAPAIWEPVRQILRSASGYE</sequence>
<feature type="binding site" evidence="8">
    <location>
        <position position="95"/>
    </location>
    <ligand>
        <name>Mg(2+)</name>
        <dbReference type="ChEBI" id="CHEBI:18420"/>
        <label>1</label>
        <note>catalytic</note>
    </ligand>
</feature>
<dbReference type="EC" id="3.1.3.25" evidence="9"/>
<dbReference type="InterPro" id="IPR033942">
    <property type="entry name" value="IMPase"/>
</dbReference>
<dbReference type="GO" id="GO:0046872">
    <property type="term" value="F:metal ion binding"/>
    <property type="evidence" value="ECO:0007669"/>
    <property type="project" value="UniProtKB-KW"/>
</dbReference>
<keyword evidence="5 9" id="KW-0378">Hydrolase</keyword>
<comment type="catalytic activity">
    <reaction evidence="1 9">
        <text>a myo-inositol phosphate + H2O = myo-inositol + phosphate</text>
        <dbReference type="Rhea" id="RHEA:24056"/>
        <dbReference type="ChEBI" id="CHEBI:15377"/>
        <dbReference type="ChEBI" id="CHEBI:17268"/>
        <dbReference type="ChEBI" id="CHEBI:43474"/>
        <dbReference type="ChEBI" id="CHEBI:84139"/>
        <dbReference type="EC" id="3.1.3.25"/>
    </reaction>
</comment>
<dbReference type="CDD" id="cd01639">
    <property type="entry name" value="IMPase"/>
    <property type="match status" value="1"/>
</dbReference>
<feature type="binding site" evidence="8">
    <location>
        <position position="218"/>
    </location>
    <ligand>
        <name>Mg(2+)</name>
        <dbReference type="ChEBI" id="CHEBI:18420"/>
        <label>1</label>
        <note>catalytic</note>
    </ligand>
</feature>
<protein>
    <recommendedName>
        <fullName evidence="9">Inositol-1-monophosphatase</fullName>
        <ecNumber evidence="9">3.1.3.25</ecNumber>
    </recommendedName>
</protein>
<evidence type="ECO:0000256" key="2">
    <source>
        <dbReference type="ARBA" id="ARBA00001946"/>
    </source>
</evidence>
<dbReference type="GO" id="GO:0046854">
    <property type="term" value="P:phosphatidylinositol phosphate biosynthetic process"/>
    <property type="evidence" value="ECO:0007669"/>
    <property type="project" value="InterPro"/>
</dbReference>
<evidence type="ECO:0000256" key="8">
    <source>
        <dbReference type="PIRSR" id="PIRSR600760-2"/>
    </source>
</evidence>
<dbReference type="Gene3D" id="3.40.190.80">
    <property type="match status" value="1"/>
</dbReference>
<dbReference type="PANTHER" id="PTHR20854:SF4">
    <property type="entry name" value="INOSITOL-1-MONOPHOSPHATASE-RELATED"/>
    <property type="match status" value="1"/>
</dbReference>
<dbReference type="PROSITE" id="PS00629">
    <property type="entry name" value="IMP_1"/>
    <property type="match status" value="1"/>
</dbReference>
<evidence type="ECO:0000256" key="3">
    <source>
        <dbReference type="ARBA" id="ARBA00009759"/>
    </source>
</evidence>
<evidence type="ECO:0000256" key="1">
    <source>
        <dbReference type="ARBA" id="ARBA00001033"/>
    </source>
</evidence>
<evidence type="ECO:0000256" key="7">
    <source>
        <dbReference type="ARBA" id="ARBA00022842"/>
    </source>
</evidence>
<dbReference type="GO" id="GO:0006020">
    <property type="term" value="P:inositol metabolic process"/>
    <property type="evidence" value="ECO:0007669"/>
    <property type="project" value="TreeGrafter"/>
</dbReference>
<dbReference type="InterPro" id="IPR020550">
    <property type="entry name" value="Inositol_monophosphatase_CS"/>
</dbReference>
<comment type="similarity">
    <text evidence="3 9">Belongs to the inositol monophosphatase superfamily.</text>
</comment>
<gene>
    <name evidence="10" type="ORF">HLV39_00860</name>
</gene>
<keyword evidence="4 8" id="KW-0479">Metal-binding</keyword>
<dbReference type="InterPro" id="IPR020583">
    <property type="entry name" value="Inositol_monoP_metal-BS"/>
</dbReference>
<dbReference type="PRINTS" id="PR00377">
    <property type="entry name" value="IMPHPHTASES"/>
</dbReference>
<name>A0A851HKC9_9GAMM</name>
<dbReference type="EMBL" id="JABEVQ010000001">
    <property type="protein sequence ID" value="NWN90044.1"/>
    <property type="molecule type" value="Genomic_DNA"/>
</dbReference>
<dbReference type="Gene3D" id="3.30.540.10">
    <property type="entry name" value="Fructose-1,6-Bisphosphatase, subunit A, domain 1"/>
    <property type="match status" value="1"/>
</dbReference>
<dbReference type="GO" id="GO:0031564">
    <property type="term" value="P:transcription antitermination"/>
    <property type="evidence" value="ECO:0007669"/>
    <property type="project" value="UniProtKB-KW"/>
</dbReference>
<accession>A0A851HKC9</accession>
<keyword evidence="7 8" id="KW-0460">Magnesium</keyword>
<dbReference type="FunFam" id="3.30.540.10:FF:000003">
    <property type="entry name" value="Inositol-1-monophosphatase"/>
    <property type="match status" value="1"/>
</dbReference>
<proteinExistence type="inferred from homology"/>
<feature type="binding site" evidence="8">
    <location>
        <position position="72"/>
    </location>
    <ligand>
        <name>Mg(2+)</name>
        <dbReference type="ChEBI" id="CHEBI:18420"/>
        <label>1</label>
        <note>catalytic</note>
    </ligand>
</feature>
<keyword evidence="11" id="KW-1185">Reference proteome</keyword>
<evidence type="ECO:0000256" key="9">
    <source>
        <dbReference type="RuleBase" id="RU364068"/>
    </source>
</evidence>
<evidence type="ECO:0000313" key="10">
    <source>
        <dbReference type="EMBL" id="NWN90044.1"/>
    </source>
</evidence>
<evidence type="ECO:0000256" key="6">
    <source>
        <dbReference type="ARBA" id="ARBA00022814"/>
    </source>
</evidence>
<comment type="caution">
    <text evidence="10">The sequence shown here is derived from an EMBL/GenBank/DDBJ whole genome shotgun (WGS) entry which is preliminary data.</text>
</comment>